<dbReference type="GO" id="GO:0016020">
    <property type="term" value="C:membrane"/>
    <property type="evidence" value="ECO:0007669"/>
    <property type="project" value="UniProtKB-SubCell"/>
</dbReference>
<proteinExistence type="inferred from homology"/>
<keyword evidence="4" id="KW-0812">Transmembrane</keyword>
<accession>A0AAW2UAZ0</accession>
<evidence type="ECO:0000256" key="6">
    <source>
        <dbReference type="ARBA" id="ARBA00022989"/>
    </source>
</evidence>
<keyword evidence="9 12" id="KW-0503">Monooxygenase</keyword>
<evidence type="ECO:0000256" key="3">
    <source>
        <dbReference type="ARBA" id="ARBA00022617"/>
    </source>
</evidence>
<keyword evidence="7 12" id="KW-0560">Oxidoreductase</keyword>
<evidence type="ECO:0000256" key="10">
    <source>
        <dbReference type="ARBA" id="ARBA00023136"/>
    </source>
</evidence>
<name>A0AAW2UAZ0_SESRA</name>
<comment type="subcellular location">
    <subcellularLocation>
        <location evidence="1">Membrane</location>
        <topology evidence="1">Single-pass membrane protein</topology>
    </subcellularLocation>
</comment>
<dbReference type="PRINTS" id="PR00385">
    <property type="entry name" value="P450"/>
</dbReference>
<reference evidence="13" key="2">
    <citation type="journal article" date="2024" name="Plant">
        <title>Genomic evolution and insights into agronomic trait innovations of Sesamum species.</title>
        <authorList>
            <person name="Miao H."/>
            <person name="Wang L."/>
            <person name="Qu L."/>
            <person name="Liu H."/>
            <person name="Sun Y."/>
            <person name="Le M."/>
            <person name="Wang Q."/>
            <person name="Wei S."/>
            <person name="Zheng Y."/>
            <person name="Lin W."/>
            <person name="Duan Y."/>
            <person name="Cao H."/>
            <person name="Xiong S."/>
            <person name="Wang X."/>
            <person name="Wei L."/>
            <person name="Li C."/>
            <person name="Ma Q."/>
            <person name="Ju M."/>
            <person name="Zhao R."/>
            <person name="Li G."/>
            <person name="Mu C."/>
            <person name="Tian Q."/>
            <person name="Mei H."/>
            <person name="Zhang T."/>
            <person name="Gao T."/>
            <person name="Zhang H."/>
        </authorList>
    </citation>
    <scope>NUCLEOTIDE SEQUENCE</scope>
    <source>
        <strain evidence="13">G02</strain>
    </source>
</reference>
<evidence type="ECO:0000256" key="8">
    <source>
        <dbReference type="ARBA" id="ARBA00023004"/>
    </source>
</evidence>
<dbReference type="GO" id="GO:0020037">
    <property type="term" value="F:heme binding"/>
    <property type="evidence" value="ECO:0007669"/>
    <property type="project" value="InterPro"/>
</dbReference>
<evidence type="ECO:0000256" key="7">
    <source>
        <dbReference type="ARBA" id="ARBA00023002"/>
    </source>
</evidence>
<dbReference type="PROSITE" id="PS00086">
    <property type="entry name" value="CYTOCHROME_P450"/>
    <property type="match status" value="1"/>
</dbReference>
<keyword evidence="3 11" id="KW-0349">Heme</keyword>
<dbReference type="PRINTS" id="PR00463">
    <property type="entry name" value="EP450I"/>
</dbReference>
<evidence type="ECO:0000256" key="9">
    <source>
        <dbReference type="ARBA" id="ARBA00023033"/>
    </source>
</evidence>
<dbReference type="GO" id="GO:0004497">
    <property type="term" value="F:monooxygenase activity"/>
    <property type="evidence" value="ECO:0007669"/>
    <property type="project" value="UniProtKB-KW"/>
</dbReference>
<dbReference type="InterPro" id="IPR017972">
    <property type="entry name" value="Cyt_P450_CS"/>
</dbReference>
<reference evidence="13" key="1">
    <citation type="submission" date="2020-06" db="EMBL/GenBank/DDBJ databases">
        <authorList>
            <person name="Li T."/>
            <person name="Hu X."/>
            <person name="Zhang T."/>
            <person name="Song X."/>
            <person name="Zhang H."/>
            <person name="Dai N."/>
            <person name="Sheng W."/>
            <person name="Hou X."/>
            <person name="Wei L."/>
        </authorList>
    </citation>
    <scope>NUCLEOTIDE SEQUENCE</scope>
    <source>
        <strain evidence="13">G02</strain>
        <tissue evidence="13">Leaf</tissue>
    </source>
</reference>
<dbReference type="GO" id="GO:0005506">
    <property type="term" value="F:iron ion binding"/>
    <property type="evidence" value="ECO:0007669"/>
    <property type="project" value="InterPro"/>
</dbReference>
<gene>
    <name evidence="13" type="ORF">Sradi_1646100</name>
</gene>
<comment type="similarity">
    <text evidence="2 12">Belongs to the cytochrome P450 family.</text>
</comment>
<keyword evidence="6" id="KW-1133">Transmembrane helix</keyword>
<evidence type="ECO:0000256" key="4">
    <source>
        <dbReference type="ARBA" id="ARBA00022692"/>
    </source>
</evidence>
<comment type="caution">
    <text evidence="13">The sequence shown here is derived from an EMBL/GenBank/DDBJ whole genome shotgun (WGS) entry which is preliminary data.</text>
</comment>
<organism evidence="13">
    <name type="scientific">Sesamum radiatum</name>
    <name type="common">Black benniseed</name>
    <dbReference type="NCBI Taxonomy" id="300843"/>
    <lineage>
        <taxon>Eukaryota</taxon>
        <taxon>Viridiplantae</taxon>
        <taxon>Streptophyta</taxon>
        <taxon>Embryophyta</taxon>
        <taxon>Tracheophyta</taxon>
        <taxon>Spermatophyta</taxon>
        <taxon>Magnoliopsida</taxon>
        <taxon>eudicotyledons</taxon>
        <taxon>Gunneridae</taxon>
        <taxon>Pentapetalae</taxon>
        <taxon>asterids</taxon>
        <taxon>lamiids</taxon>
        <taxon>Lamiales</taxon>
        <taxon>Pedaliaceae</taxon>
        <taxon>Sesamum</taxon>
    </lineage>
</organism>
<comment type="cofactor">
    <cofactor evidence="11">
        <name>heme</name>
        <dbReference type="ChEBI" id="CHEBI:30413"/>
    </cofactor>
</comment>
<dbReference type="InterPro" id="IPR002401">
    <property type="entry name" value="Cyt_P450_E_grp-I"/>
</dbReference>
<dbReference type="EMBL" id="JACGWJ010000006">
    <property type="protein sequence ID" value="KAL0414444.1"/>
    <property type="molecule type" value="Genomic_DNA"/>
</dbReference>
<protein>
    <submittedName>
        <fullName evidence="13">Secologanin synthase</fullName>
    </submittedName>
</protein>
<keyword evidence="8 11" id="KW-0408">Iron</keyword>
<feature type="binding site" description="axial binding residue" evidence="11">
    <location>
        <position position="465"/>
    </location>
    <ligand>
        <name>heme</name>
        <dbReference type="ChEBI" id="CHEBI:30413"/>
    </ligand>
    <ligandPart>
        <name>Fe</name>
        <dbReference type="ChEBI" id="CHEBI:18248"/>
    </ligandPart>
</feature>
<evidence type="ECO:0000313" key="13">
    <source>
        <dbReference type="EMBL" id="KAL0414444.1"/>
    </source>
</evidence>
<dbReference type="SUPFAM" id="SSF48264">
    <property type="entry name" value="Cytochrome P450"/>
    <property type="match status" value="1"/>
</dbReference>
<dbReference type="GO" id="GO:0016705">
    <property type="term" value="F:oxidoreductase activity, acting on paired donors, with incorporation or reduction of molecular oxygen"/>
    <property type="evidence" value="ECO:0007669"/>
    <property type="project" value="InterPro"/>
</dbReference>
<evidence type="ECO:0000256" key="5">
    <source>
        <dbReference type="ARBA" id="ARBA00022723"/>
    </source>
</evidence>
<evidence type="ECO:0000256" key="12">
    <source>
        <dbReference type="RuleBase" id="RU000461"/>
    </source>
</evidence>
<keyword evidence="5 11" id="KW-0479">Metal-binding</keyword>
<dbReference type="InterPro" id="IPR050665">
    <property type="entry name" value="Cytochrome_P450_Monooxygen"/>
</dbReference>
<dbReference type="PANTHER" id="PTHR24282">
    <property type="entry name" value="CYTOCHROME P450 FAMILY MEMBER"/>
    <property type="match status" value="1"/>
</dbReference>
<dbReference type="Pfam" id="PF00067">
    <property type="entry name" value="p450"/>
    <property type="match status" value="1"/>
</dbReference>
<dbReference type="Gene3D" id="1.10.630.10">
    <property type="entry name" value="Cytochrome P450"/>
    <property type="match status" value="1"/>
</dbReference>
<evidence type="ECO:0000256" key="11">
    <source>
        <dbReference type="PIRSR" id="PIRSR602401-1"/>
    </source>
</evidence>
<dbReference type="PANTHER" id="PTHR24282:SF273">
    <property type="entry name" value="CYTOCHROME P450 CYP72A219-LIKE"/>
    <property type="match status" value="1"/>
</dbReference>
<sequence length="519" mass="60102">MLVSILITAVLLLVLHEAWTFLNWVWIQPRKMEKLLRKQGLKGNSYRFLFGDARESARMYDVSYSKPIDLKEDHFPRVMPFINKIFKTYGDRSFLWFGPRPCVLITDDEMIKTVINNHHIFQKPFKVSNPIVKRQIGGLVRYEGEQWSNSKKKLSPHFHLEKLKNMVPIMQKSCERILEEWSRVVPNDGSSTVFDVYPDLPDYSATVVSNALFGIPFTESVKRTFLLIRELTFIALHAHPFSIRGEQYLPTKRYRKANAIEKELTETFTNLINEKLKKRERGELNGEPTLHDTLLEDLNEIDIKDKKRREMVIAEIVYQCKLFFLAGHETTANLIGWTLLLLSMHPKWQTLAREEALQVIGTKDTITDDDLEQLKIMNMILHEVLRLYPPAIELTRIVEEDTTVGDLFLPKGIMVQLVGIYLHRNPKIWGDDVLEFKPERFAEGVLKAANGHAAFMPFGGGVRKCLGATMALREAKLFLALFLRKFTFDLSSTYMHAPIVQMNMQPQYGIPLVLRKLQV</sequence>
<dbReference type="InterPro" id="IPR036396">
    <property type="entry name" value="Cyt_P450_sf"/>
</dbReference>
<evidence type="ECO:0000256" key="1">
    <source>
        <dbReference type="ARBA" id="ARBA00004167"/>
    </source>
</evidence>
<dbReference type="AlphaFoldDB" id="A0AAW2UAZ0"/>
<evidence type="ECO:0000256" key="2">
    <source>
        <dbReference type="ARBA" id="ARBA00010617"/>
    </source>
</evidence>
<keyword evidence="10" id="KW-0472">Membrane</keyword>
<dbReference type="InterPro" id="IPR001128">
    <property type="entry name" value="Cyt_P450"/>
</dbReference>